<evidence type="ECO:0000313" key="5">
    <source>
        <dbReference type="Proteomes" id="UP000199515"/>
    </source>
</evidence>
<dbReference type="AlphaFoldDB" id="A0A1H3GSA7"/>
<dbReference type="RefSeq" id="WP_091291164.1">
    <property type="nucleotide sequence ID" value="NZ_FNON01000004.1"/>
</dbReference>
<dbReference type="Proteomes" id="UP000199515">
    <property type="component" value="Unassembled WGS sequence"/>
</dbReference>
<organism evidence="4 5">
    <name type="scientific">Amycolatopsis xylanica</name>
    <dbReference type="NCBI Taxonomy" id="589385"/>
    <lineage>
        <taxon>Bacteria</taxon>
        <taxon>Bacillati</taxon>
        <taxon>Actinomycetota</taxon>
        <taxon>Actinomycetes</taxon>
        <taxon>Pseudonocardiales</taxon>
        <taxon>Pseudonocardiaceae</taxon>
        <taxon>Amycolatopsis</taxon>
    </lineage>
</organism>
<feature type="DNA-binding region" description="H-T-H motif" evidence="2">
    <location>
        <begin position="37"/>
        <end position="56"/>
    </location>
</feature>
<dbReference type="STRING" id="589385.SAMN05421504_104349"/>
<protein>
    <submittedName>
        <fullName evidence="4">DNA-binding transcriptional regulator, AcrR family</fullName>
    </submittedName>
</protein>
<accession>A0A1H3GSA7</accession>
<dbReference type="InterPro" id="IPR041483">
    <property type="entry name" value="TetR_C_34"/>
</dbReference>
<dbReference type="Pfam" id="PF00440">
    <property type="entry name" value="TetR_N"/>
    <property type="match status" value="1"/>
</dbReference>
<evidence type="ECO:0000313" key="4">
    <source>
        <dbReference type="EMBL" id="SDY05209.1"/>
    </source>
</evidence>
<dbReference type="PROSITE" id="PS50977">
    <property type="entry name" value="HTH_TETR_2"/>
    <property type="match status" value="1"/>
</dbReference>
<dbReference type="EMBL" id="FNON01000004">
    <property type="protein sequence ID" value="SDY05209.1"/>
    <property type="molecule type" value="Genomic_DNA"/>
</dbReference>
<gene>
    <name evidence="4" type="ORF">SAMN05421504_104349</name>
</gene>
<keyword evidence="5" id="KW-1185">Reference proteome</keyword>
<dbReference type="GO" id="GO:0003677">
    <property type="term" value="F:DNA binding"/>
    <property type="evidence" value="ECO:0007669"/>
    <property type="project" value="UniProtKB-UniRule"/>
</dbReference>
<dbReference type="OrthoDB" id="6637160at2"/>
<feature type="domain" description="HTH tetR-type" evidence="3">
    <location>
        <begin position="14"/>
        <end position="74"/>
    </location>
</feature>
<reference evidence="4 5" key="1">
    <citation type="submission" date="2016-10" db="EMBL/GenBank/DDBJ databases">
        <authorList>
            <person name="de Groot N.N."/>
        </authorList>
    </citation>
    <scope>NUCLEOTIDE SEQUENCE [LARGE SCALE GENOMIC DNA]</scope>
    <source>
        <strain evidence="4 5">CPCC 202699</strain>
    </source>
</reference>
<dbReference type="SUPFAM" id="SSF46689">
    <property type="entry name" value="Homeodomain-like"/>
    <property type="match status" value="1"/>
</dbReference>
<evidence type="ECO:0000256" key="1">
    <source>
        <dbReference type="ARBA" id="ARBA00023125"/>
    </source>
</evidence>
<dbReference type="Gene3D" id="1.10.357.10">
    <property type="entry name" value="Tetracycline Repressor, domain 2"/>
    <property type="match status" value="1"/>
</dbReference>
<dbReference type="InterPro" id="IPR001647">
    <property type="entry name" value="HTH_TetR"/>
</dbReference>
<dbReference type="Pfam" id="PF17929">
    <property type="entry name" value="TetR_C_34"/>
    <property type="match status" value="1"/>
</dbReference>
<dbReference type="InterPro" id="IPR009057">
    <property type="entry name" value="Homeodomain-like_sf"/>
</dbReference>
<proteinExistence type="predicted"/>
<evidence type="ECO:0000256" key="2">
    <source>
        <dbReference type="PROSITE-ProRule" id="PRU00335"/>
    </source>
</evidence>
<keyword evidence="1 2" id="KW-0238">DNA-binding</keyword>
<sequence>MMSFQRAHSPEQREERRRVILDTASSMLNEMPVAEITLNELSRRVGLAKSNVLRYFESREAILLELATAALAEFNIQAESALASIDPNAPVLERGDQVASALTDCLAASPMLCELVSTQASVLERNISTEAVLRYKRDSIRNFEALAVLILRRLPELGEDGVTKFGAAAMLMTGAIWTHAHPVPAILAAYEADPALAIYKLDFTSTLRETLQVIITGLLARKGS</sequence>
<evidence type="ECO:0000259" key="3">
    <source>
        <dbReference type="PROSITE" id="PS50977"/>
    </source>
</evidence>
<name>A0A1H3GSA7_9PSEU</name>